<dbReference type="SUPFAM" id="SSF68906">
    <property type="entry name" value="SAP domain"/>
    <property type="match status" value="1"/>
</dbReference>
<gene>
    <name evidence="2" type="ORF">BK798_04210</name>
</gene>
<dbReference type="GeneID" id="35118554"/>
<protein>
    <submittedName>
        <fullName evidence="2">SAP domain protein</fullName>
    </submittedName>
</protein>
<feature type="domain" description="SAP" evidence="1">
    <location>
        <begin position="207"/>
        <end position="241"/>
    </location>
</feature>
<dbReference type="PROSITE" id="PS50800">
    <property type="entry name" value="SAP"/>
    <property type="match status" value="1"/>
</dbReference>
<dbReference type="RefSeq" id="WP_100815440.1">
    <property type="nucleotide sequence ID" value="NZ_CP017803.1"/>
</dbReference>
<dbReference type="SMART" id="SM00513">
    <property type="entry name" value="SAP"/>
    <property type="match status" value="1"/>
</dbReference>
<dbReference type="Pfam" id="PF02037">
    <property type="entry name" value="SAP"/>
    <property type="match status" value="1"/>
</dbReference>
<reference evidence="2 3" key="1">
    <citation type="submission" date="2016-10" db="EMBL/GenBank/DDBJ databases">
        <authorList>
            <person name="Varghese N."/>
        </authorList>
    </citation>
    <scope>NUCLEOTIDE SEQUENCE [LARGE SCALE GENOMIC DNA]</scope>
    <source>
        <strain evidence="2 3">KB11</strain>
    </source>
</reference>
<evidence type="ECO:0000313" key="2">
    <source>
        <dbReference type="EMBL" id="ATZ59676.1"/>
    </source>
</evidence>
<organism evidence="2 3">
    <name type="scientific">Methanobrevibacter smithii</name>
    <dbReference type="NCBI Taxonomy" id="2173"/>
    <lineage>
        <taxon>Archaea</taxon>
        <taxon>Methanobacteriati</taxon>
        <taxon>Methanobacteriota</taxon>
        <taxon>Methanomada group</taxon>
        <taxon>Methanobacteria</taxon>
        <taxon>Methanobacteriales</taxon>
        <taxon>Methanobacteriaceae</taxon>
        <taxon>Methanobrevibacter</taxon>
    </lineage>
</organism>
<dbReference type="Proteomes" id="UP000232133">
    <property type="component" value="Chromosome"/>
</dbReference>
<accession>A0A2H4U6D3</accession>
<evidence type="ECO:0000313" key="3">
    <source>
        <dbReference type="Proteomes" id="UP000232133"/>
    </source>
</evidence>
<evidence type="ECO:0000259" key="1">
    <source>
        <dbReference type="PROSITE" id="PS50800"/>
    </source>
</evidence>
<dbReference type="EMBL" id="CP017803">
    <property type="protein sequence ID" value="ATZ59676.1"/>
    <property type="molecule type" value="Genomic_DNA"/>
</dbReference>
<proteinExistence type="predicted"/>
<sequence>MTSEYTPEENKLRELTGGDYFSQEFMDNLNSLNLTVKEANIVINQIKHEITTGECCLEAIPIRLNYLLKQLAPEITKYVVPSKELIAKKELIFLLNLKDNITFCPNCQSSLFLTDKFCYKCGAKNMQSIAIKAPKDDDLNLNEIYCAKLYEKYPLNFKYAYVCFLRYVNENPGKVEFPVFNNIDGFKLKKQAVKDNYFTLGDPVYSISNYTISDIKKVLKKYDLKVSGKKDELIERISKNLSDDEINNEFENRTFVLTPEAEKFLEENKYLVYYDKNDLSTSISLEKYESLFKKAKITDSIYDVLYSYYADLINEDVNNKQWHQYRTDLGNLINVSVNNISDLKLLKLHFQYFILEANNWIHDYYSDYCNPSFDLKFNKSRNDLIASLKLELNELQEIFNEAWDEVKIPSYTLAKADVFKKLILAFDGKDLNSIY</sequence>
<dbReference type="Gene3D" id="1.10.720.30">
    <property type="entry name" value="SAP domain"/>
    <property type="match status" value="1"/>
</dbReference>
<name>A0A2H4U6D3_METSM</name>
<dbReference type="InterPro" id="IPR036361">
    <property type="entry name" value="SAP_dom_sf"/>
</dbReference>
<dbReference type="InterPro" id="IPR003034">
    <property type="entry name" value="SAP_dom"/>
</dbReference>
<dbReference type="AlphaFoldDB" id="A0A2H4U6D3"/>